<comment type="subcellular location">
    <subcellularLocation>
        <location evidence="1">Nucleus</location>
    </subcellularLocation>
</comment>
<dbReference type="GO" id="GO:0046983">
    <property type="term" value="F:protein dimerization activity"/>
    <property type="evidence" value="ECO:0007669"/>
    <property type="project" value="InterPro"/>
</dbReference>
<dbReference type="PANTHER" id="PTHR45844">
    <property type="entry name" value="TRANSCRIPTION FACTOR BHLH30"/>
    <property type="match status" value="1"/>
</dbReference>
<feature type="compositionally biased region" description="Low complexity" evidence="7">
    <location>
        <begin position="238"/>
        <end position="251"/>
    </location>
</feature>
<evidence type="ECO:0000256" key="1">
    <source>
        <dbReference type="ARBA" id="ARBA00004123"/>
    </source>
</evidence>
<name>A0A6P5G2K5_ANACO</name>
<evidence type="ECO:0000256" key="2">
    <source>
        <dbReference type="ARBA" id="ARBA00005510"/>
    </source>
</evidence>
<keyword evidence="5" id="KW-0804">Transcription</keyword>
<reference evidence="11" key="2">
    <citation type="submission" date="2025-08" db="UniProtKB">
        <authorList>
            <consortium name="RefSeq"/>
        </authorList>
    </citation>
    <scope>IDENTIFICATION</scope>
    <source>
        <tissue evidence="11">Leaf</tissue>
    </source>
</reference>
<evidence type="ECO:0000313" key="11">
    <source>
        <dbReference type="RefSeq" id="XP_020102609.1"/>
    </source>
</evidence>
<feature type="region of interest" description="Disordered" evidence="7">
    <location>
        <begin position="33"/>
        <end position="82"/>
    </location>
</feature>
<dbReference type="Proteomes" id="UP000515123">
    <property type="component" value="Linkage group 14"/>
</dbReference>
<dbReference type="InterPro" id="IPR002912">
    <property type="entry name" value="ACT_dom"/>
</dbReference>
<dbReference type="GO" id="GO:0003700">
    <property type="term" value="F:DNA-binding transcription factor activity"/>
    <property type="evidence" value="ECO:0007669"/>
    <property type="project" value="InterPro"/>
</dbReference>
<proteinExistence type="inferred from homology"/>
<dbReference type="PROSITE" id="PS50888">
    <property type="entry name" value="BHLH"/>
    <property type="match status" value="1"/>
</dbReference>
<evidence type="ECO:0000256" key="5">
    <source>
        <dbReference type="ARBA" id="ARBA00023163"/>
    </source>
</evidence>
<dbReference type="Pfam" id="PF00010">
    <property type="entry name" value="HLH"/>
    <property type="match status" value="1"/>
</dbReference>
<gene>
    <name evidence="11" type="primary">LOC109720131</name>
</gene>
<protein>
    <submittedName>
        <fullName evidence="11">Transcription factor bHLH30-like</fullName>
    </submittedName>
</protein>
<keyword evidence="4" id="KW-0238">DNA-binding</keyword>
<feature type="compositionally biased region" description="Low complexity" evidence="7">
    <location>
        <begin position="33"/>
        <end position="70"/>
    </location>
</feature>
<keyword evidence="3" id="KW-0805">Transcription regulation</keyword>
<keyword evidence="10" id="KW-1185">Reference proteome</keyword>
<dbReference type="Gramene" id="Aco025362.1.mrna1">
    <property type="protein sequence ID" value="Aco025362.1.mrna1"/>
    <property type="gene ID" value="Aco025362.1.path1"/>
</dbReference>
<sequence length="260" mass="28115">MAKCYASTDEGKQVVVSFPSLYKGSLILPRPTTAATTTTTTTTPRPLLRSGSPSCSSASSSSSSVAAARASKIHSEAERRRRERINSHLSTLRCMIPDAHKMDKASLLSKVVDQVKDLKRKANDTSKTVNVPPEIDEVTVERHKGGRDHTFSGDETLRMRVSVTCDDRPDLFASLIQAFHKLRLRTIRADITCIGGRVQNVFILCGTGEGSENMCLGSLKECLKEALAKAASPEVLLSSSSSSSSSSSFSSKRQRLLGSH</sequence>
<feature type="compositionally biased region" description="Basic and acidic residues" evidence="7">
    <location>
        <begin position="73"/>
        <end position="82"/>
    </location>
</feature>
<comment type="similarity">
    <text evidence="2">Belongs to the bHLH protein family.</text>
</comment>
<evidence type="ECO:0000256" key="6">
    <source>
        <dbReference type="ARBA" id="ARBA00023242"/>
    </source>
</evidence>
<feature type="domain" description="BHLH" evidence="8">
    <location>
        <begin position="69"/>
        <end position="118"/>
    </location>
</feature>
<dbReference type="SMART" id="SM00353">
    <property type="entry name" value="HLH"/>
    <property type="match status" value="1"/>
</dbReference>
<dbReference type="PANTHER" id="PTHR45844:SF18">
    <property type="entry name" value="TRANSCRIPTION FACTOR BHLH51"/>
    <property type="match status" value="1"/>
</dbReference>
<feature type="region of interest" description="Disordered" evidence="7">
    <location>
        <begin position="237"/>
        <end position="260"/>
    </location>
</feature>
<reference evidence="10" key="1">
    <citation type="journal article" date="2015" name="Nat. Genet.">
        <title>The pineapple genome and the evolution of CAM photosynthesis.</title>
        <authorList>
            <person name="Ming R."/>
            <person name="VanBuren R."/>
            <person name="Wai C.M."/>
            <person name="Tang H."/>
            <person name="Schatz M.C."/>
            <person name="Bowers J.E."/>
            <person name="Lyons E."/>
            <person name="Wang M.L."/>
            <person name="Chen J."/>
            <person name="Biggers E."/>
            <person name="Zhang J."/>
            <person name="Huang L."/>
            <person name="Zhang L."/>
            <person name="Miao W."/>
            <person name="Zhang J."/>
            <person name="Ye Z."/>
            <person name="Miao C."/>
            <person name="Lin Z."/>
            <person name="Wang H."/>
            <person name="Zhou H."/>
            <person name="Yim W.C."/>
            <person name="Priest H.D."/>
            <person name="Zheng C."/>
            <person name="Woodhouse M."/>
            <person name="Edger P.P."/>
            <person name="Guyot R."/>
            <person name="Guo H.B."/>
            <person name="Guo H."/>
            <person name="Zheng G."/>
            <person name="Singh R."/>
            <person name="Sharma A."/>
            <person name="Min X."/>
            <person name="Zheng Y."/>
            <person name="Lee H."/>
            <person name="Gurtowski J."/>
            <person name="Sedlazeck F.J."/>
            <person name="Harkess A."/>
            <person name="McKain M.R."/>
            <person name="Liao Z."/>
            <person name="Fang J."/>
            <person name="Liu J."/>
            <person name="Zhang X."/>
            <person name="Zhang Q."/>
            <person name="Hu W."/>
            <person name="Qin Y."/>
            <person name="Wang K."/>
            <person name="Chen L.Y."/>
            <person name="Shirley N."/>
            <person name="Lin Y.R."/>
            <person name="Liu L.Y."/>
            <person name="Hernandez A.G."/>
            <person name="Wright C.L."/>
            <person name="Bulone V."/>
            <person name="Tuskan G.A."/>
            <person name="Heath K."/>
            <person name="Zee F."/>
            <person name="Moore P.H."/>
            <person name="Sunkar R."/>
            <person name="Leebens-Mack J.H."/>
            <person name="Mockler T."/>
            <person name="Bennetzen J.L."/>
            <person name="Freeling M."/>
            <person name="Sankoff D."/>
            <person name="Paterson A.H."/>
            <person name="Zhu X."/>
            <person name="Yang X."/>
            <person name="Smith J.A."/>
            <person name="Cushman J.C."/>
            <person name="Paull R.E."/>
            <person name="Yu Q."/>
        </authorList>
    </citation>
    <scope>NUCLEOTIDE SEQUENCE [LARGE SCALE GENOMIC DNA]</scope>
    <source>
        <strain evidence="10">cv. F153</strain>
    </source>
</reference>
<feature type="domain" description="ACT" evidence="9">
    <location>
        <begin position="160"/>
        <end position="238"/>
    </location>
</feature>
<dbReference type="CDD" id="cd04873">
    <property type="entry name" value="ACT_UUR-ACR-like"/>
    <property type="match status" value="1"/>
</dbReference>
<evidence type="ECO:0000256" key="4">
    <source>
        <dbReference type="ARBA" id="ARBA00023125"/>
    </source>
</evidence>
<keyword evidence="6" id="KW-0539">Nucleus</keyword>
<organism evidence="10 11">
    <name type="scientific">Ananas comosus</name>
    <name type="common">Pineapple</name>
    <name type="synonym">Ananas ananas</name>
    <dbReference type="NCBI Taxonomy" id="4615"/>
    <lineage>
        <taxon>Eukaryota</taxon>
        <taxon>Viridiplantae</taxon>
        <taxon>Streptophyta</taxon>
        <taxon>Embryophyta</taxon>
        <taxon>Tracheophyta</taxon>
        <taxon>Spermatophyta</taxon>
        <taxon>Magnoliopsida</taxon>
        <taxon>Liliopsida</taxon>
        <taxon>Poales</taxon>
        <taxon>Bromeliaceae</taxon>
        <taxon>Bromelioideae</taxon>
        <taxon>Ananas</taxon>
    </lineage>
</organism>
<evidence type="ECO:0000259" key="9">
    <source>
        <dbReference type="PROSITE" id="PS51671"/>
    </source>
</evidence>
<dbReference type="AlphaFoldDB" id="A0A6P5G2K5"/>
<accession>A0A6P5G2K5</accession>
<dbReference type="OrthoDB" id="71302at2759"/>
<dbReference type="InterPro" id="IPR011598">
    <property type="entry name" value="bHLH_dom"/>
</dbReference>
<dbReference type="PROSITE" id="PS51671">
    <property type="entry name" value="ACT"/>
    <property type="match status" value="1"/>
</dbReference>
<dbReference type="InterPro" id="IPR045847">
    <property type="entry name" value="AIG1-like"/>
</dbReference>
<evidence type="ECO:0000256" key="3">
    <source>
        <dbReference type="ARBA" id="ARBA00023015"/>
    </source>
</evidence>
<dbReference type="SUPFAM" id="SSF47459">
    <property type="entry name" value="HLH, helix-loop-helix DNA-binding domain"/>
    <property type="match status" value="1"/>
</dbReference>
<dbReference type="GeneID" id="109720131"/>
<evidence type="ECO:0000256" key="7">
    <source>
        <dbReference type="SAM" id="MobiDB-lite"/>
    </source>
</evidence>
<dbReference type="RefSeq" id="XP_020102609.1">
    <property type="nucleotide sequence ID" value="XM_020247020.1"/>
</dbReference>
<dbReference type="Gene3D" id="4.10.280.10">
    <property type="entry name" value="Helix-loop-helix DNA-binding domain"/>
    <property type="match status" value="1"/>
</dbReference>
<dbReference type="GO" id="GO:0003677">
    <property type="term" value="F:DNA binding"/>
    <property type="evidence" value="ECO:0007669"/>
    <property type="project" value="UniProtKB-KW"/>
</dbReference>
<dbReference type="Pfam" id="PF22754">
    <property type="entry name" value="bHLH-TF_ACT-like_plant"/>
    <property type="match status" value="1"/>
</dbReference>
<dbReference type="InterPro" id="IPR036638">
    <property type="entry name" value="HLH_DNA-bd_sf"/>
</dbReference>
<evidence type="ECO:0000259" key="8">
    <source>
        <dbReference type="PROSITE" id="PS50888"/>
    </source>
</evidence>
<dbReference type="GO" id="GO:0005634">
    <property type="term" value="C:nucleus"/>
    <property type="evidence" value="ECO:0007669"/>
    <property type="project" value="UniProtKB-SubCell"/>
</dbReference>
<evidence type="ECO:0000313" key="10">
    <source>
        <dbReference type="Proteomes" id="UP000515123"/>
    </source>
</evidence>
<dbReference type="InterPro" id="IPR054502">
    <property type="entry name" value="bHLH-TF_ACT-like_plant"/>
</dbReference>